<feature type="transmembrane region" description="Helical" evidence="2">
    <location>
        <begin position="6"/>
        <end position="30"/>
    </location>
</feature>
<dbReference type="PANTHER" id="PTHR30576">
    <property type="entry name" value="COLANIC BIOSYNTHESIS UDP-GLUCOSE LIPID CARRIER TRANSFERASE"/>
    <property type="match status" value="1"/>
</dbReference>
<comment type="similarity">
    <text evidence="1">Belongs to the bacterial sugar transferase family.</text>
</comment>
<organism evidence="4 5">
    <name type="scientific">Aestuariibaculum sediminum</name>
    <dbReference type="NCBI Taxonomy" id="2770637"/>
    <lineage>
        <taxon>Bacteria</taxon>
        <taxon>Pseudomonadati</taxon>
        <taxon>Bacteroidota</taxon>
        <taxon>Flavobacteriia</taxon>
        <taxon>Flavobacteriales</taxon>
        <taxon>Flavobacteriaceae</taxon>
    </lineage>
</organism>
<gene>
    <name evidence="4" type="ORF">ICJ83_07320</name>
</gene>
<dbReference type="GO" id="GO:0016780">
    <property type="term" value="F:phosphotransferase activity, for other substituted phosphate groups"/>
    <property type="evidence" value="ECO:0007669"/>
    <property type="project" value="TreeGrafter"/>
</dbReference>
<dbReference type="Proteomes" id="UP000600588">
    <property type="component" value="Unassembled WGS sequence"/>
</dbReference>
<dbReference type="AlphaFoldDB" id="A0A8J6QHG2"/>
<name>A0A8J6QHG2_9FLAO</name>
<feature type="domain" description="Bacterial sugar transferase" evidence="3">
    <location>
        <begin position="4"/>
        <end position="196"/>
    </location>
</feature>
<evidence type="ECO:0000313" key="4">
    <source>
        <dbReference type="EMBL" id="MBD0831939.1"/>
    </source>
</evidence>
<keyword evidence="4" id="KW-0808">Transferase</keyword>
<dbReference type="Pfam" id="PF02397">
    <property type="entry name" value="Bac_transf"/>
    <property type="match status" value="1"/>
</dbReference>
<reference evidence="4 5" key="1">
    <citation type="submission" date="2020-09" db="EMBL/GenBank/DDBJ databases">
        <title>TT11 complete genome.</title>
        <authorList>
            <person name="Wu Z."/>
        </authorList>
    </citation>
    <scope>NUCLEOTIDE SEQUENCE [LARGE SCALE GENOMIC DNA]</scope>
    <source>
        <strain evidence="4 5">TT11</strain>
    </source>
</reference>
<keyword evidence="2" id="KW-1133">Transmembrane helix</keyword>
<accession>A0A8J6QHG2</accession>
<protein>
    <submittedName>
        <fullName evidence="4">Sugar transferase</fullName>
    </submittedName>
</protein>
<evidence type="ECO:0000259" key="3">
    <source>
        <dbReference type="Pfam" id="PF02397"/>
    </source>
</evidence>
<proteinExistence type="inferred from homology"/>
<dbReference type="PANTHER" id="PTHR30576:SF20">
    <property type="entry name" value="QUINOVOSAMINEPHOSPHOTRANSFERAE-RELATED"/>
    <property type="match status" value="1"/>
</dbReference>
<keyword evidence="2" id="KW-0812">Transmembrane</keyword>
<evidence type="ECO:0000313" key="5">
    <source>
        <dbReference type="Proteomes" id="UP000600588"/>
    </source>
</evidence>
<keyword evidence="5" id="KW-1185">Reference proteome</keyword>
<evidence type="ECO:0000256" key="2">
    <source>
        <dbReference type="SAM" id="Phobius"/>
    </source>
</evidence>
<keyword evidence="2" id="KW-0472">Membrane</keyword>
<dbReference type="EMBL" id="JACVXB010000002">
    <property type="protein sequence ID" value="MBD0831939.1"/>
    <property type="molecule type" value="Genomic_DNA"/>
</dbReference>
<dbReference type="InterPro" id="IPR003362">
    <property type="entry name" value="Bact_transf"/>
</dbReference>
<comment type="caution">
    <text evidence="4">The sequence shown here is derived from an EMBL/GenBank/DDBJ whole genome shotgun (WGS) entry which is preliminary data.</text>
</comment>
<sequence>MLLKRVFDIVFSILAIVLLTPLLLFICILVKLDSQGPILYKQLRVGQYNKDFEIWKFRTMYSNSDSNKTLTIGNNDSRITKLGYYLRKYKLDELPQLFNIVKGDMSFVGPRPELRKYVNYYSASDLVVLQVKPGLTGLASLKYKNEPELLKASENPEHYYIKTILSDKLNYNKQYVKTRSFLLDLKIISSTIFSVFFK</sequence>
<dbReference type="RefSeq" id="WP_188229722.1">
    <property type="nucleotide sequence ID" value="NZ_JACVXB010000002.1"/>
</dbReference>
<evidence type="ECO:0000256" key="1">
    <source>
        <dbReference type="ARBA" id="ARBA00006464"/>
    </source>
</evidence>